<comment type="subcellular location">
    <subcellularLocation>
        <location evidence="1">Nucleus</location>
    </subcellularLocation>
</comment>
<evidence type="ECO:0000256" key="7">
    <source>
        <dbReference type="PROSITE-ProRule" id="PRU00042"/>
    </source>
</evidence>
<dbReference type="PANTHER" id="PTHR24388:SF54">
    <property type="entry name" value="PROTEIN ESCARGOT"/>
    <property type="match status" value="1"/>
</dbReference>
<dbReference type="AlphaFoldDB" id="A0A9P4K778"/>
<dbReference type="OrthoDB" id="16516at2759"/>
<dbReference type="Pfam" id="PF12874">
    <property type="entry name" value="zf-met"/>
    <property type="match status" value="1"/>
</dbReference>
<proteinExistence type="predicted"/>
<dbReference type="PROSITE" id="PS50157">
    <property type="entry name" value="ZINC_FINGER_C2H2_2"/>
    <property type="match status" value="1"/>
</dbReference>
<dbReference type="Proteomes" id="UP000800093">
    <property type="component" value="Unassembled WGS sequence"/>
</dbReference>
<dbReference type="InterPro" id="IPR013087">
    <property type="entry name" value="Znf_C2H2_type"/>
</dbReference>
<reference evidence="11" key="1">
    <citation type="journal article" date="2020" name="Stud. Mycol.">
        <title>101 Dothideomycetes genomes: A test case for predicting lifestyles and emergence of pathogens.</title>
        <authorList>
            <person name="Haridas S."/>
            <person name="Albert R."/>
            <person name="Binder M."/>
            <person name="Bloem J."/>
            <person name="LaButti K."/>
            <person name="Salamov A."/>
            <person name="Andreopoulos B."/>
            <person name="Baker S."/>
            <person name="Barry K."/>
            <person name="Bills G."/>
            <person name="Bluhm B."/>
            <person name="Cannon C."/>
            <person name="Castanera R."/>
            <person name="Culley D."/>
            <person name="Daum C."/>
            <person name="Ezra D."/>
            <person name="Gonzalez J."/>
            <person name="Henrissat B."/>
            <person name="Kuo A."/>
            <person name="Liang C."/>
            <person name="Lipzen A."/>
            <person name="Lutzoni F."/>
            <person name="Magnuson J."/>
            <person name="Mondo S."/>
            <person name="Nolan M."/>
            <person name="Ohm R."/>
            <person name="Pangilinan J."/>
            <person name="Park H.-J."/>
            <person name="Ramirez L."/>
            <person name="Alfaro M."/>
            <person name="Sun H."/>
            <person name="Tritt A."/>
            <person name="Yoshinaga Y."/>
            <person name="Zwiers L.-H."/>
            <person name="Turgeon B."/>
            <person name="Goodwin S."/>
            <person name="Spatafora J."/>
            <person name="Crous P."/>
            <person name="Grigoriev I."/>
        </authorList>
    </citation>
    <scope>NUCLEOTIDE SEQUENCE [LARGE SCALE GENOMIC DNA]</scope>
    <source>
        <strain evidence="11">CBS 304.66</strain>
    </source>
</reference>
<evidence type="ECO:0000256" key="8">
    <source>
        <dbReference type="SAM" id="MobiDB-lite"/>
    </source>
</evidence>
<evidence type="ECO:0000256" key="4">
    <source>
        <dbReference type="ARBA" id="ARBA00022771"/>
    </source>
</evidence>
<dbReference type="PANTHER" id="PTHR24388">
    <property type="entry name" value="ZINC FINGER PROTEIN"/>
    <property type="match status" value="1"/>
</dbReference>
<dbReference type="Gene3D" id="3.30.420.10">
    <property type="entry name" value="Ribonuclease H-like superfamily/Ribonuclease H"/>
    <property type="match status" value="1"/>
</dbReference>
<dbReference type="Gene3D" id="3.30.160.60">
    <property type="entry name" value="Classic Zinc Finger"/>
    <property type="match status" value="1"/>
</dbReference>
<evidence type="ECO:0000313" key="11">
    <source>
        <dbReference type="Proteomes" id="UP000800093"/>
    </source>
</evidence>
<feature type="region of interest" description="Disordered" evidence="8">
    <location>
        <begin position="288"/>
        <end position="355"/>
    </location>
</feature>
<evidence type="ECO:0000256" key="6">
    <source>
        <dbReference type="ARBA" id="ARBA00023242"/>
    </source>
</evidence>
<dbReference type="InterPro" id="IPR036236">
    <property type="entry name" value="Znf_C2H2_sf"/>
</dbReference>
<feature type="region of interest" description="Disordered" evidence="8">
    <location>
        <begin position="423"/>
        <end position="442"/>
    </location>
</feature>
<evidence type="ECO:0000256" key="1">
    <source>
        <dbReference type="ARBA" id="ARBA00004123"/>
    </source>
</evidence>
<organism evidence="10 11">
    <name type="scientific">Lojkania enalia</name>
    <dbReference type="NCBI Taxonomy" id="147567"/>
    <lineage>
        <taxon>Eukaryota</taxon>
        <taxon>Fungi</taxon>
        <taxon>Dikarya</taxon>
        <taxon>Ascomycota</taxon>
        <taxon>Pezizomycotina</taxon>
        <taxon>Dothideomycetes</taxon>
        <taxon>Pleosporomycetidae</taxon>
        <taxon>Pleosporales</taxon>
        <taxon>Pleosporales incertae sedis</taxon>
        <taxon>Lojkania</taxon>
    </lineage>
</organism>
<dbReference type="SMART" id="SM00355">
    <property type="entry name" value="ZnF_C2H2"/>
    <property type="match status" value="4"/>
</dbReference>
<dbReference type="GO" id="GO:0000978">
    <property type="term" value="F:RNA polymerase II cis-regulatory region sequence-specific DNA binding"/>
    <property type="evidence" value="ECO:0007669"/>
    <property type="project" value="TreeGrafter"/>
</dbReference>
<feature type="domain" description="C2H2-type" evidence="9">
    <location>
        <begin position="9"/>
        <end position="36"/>
    </location>
</feature>
<dbReference type="InterPro" id="IPR036397">
    <property type="entry name" value="RNaseH_sf"/>
</dbReference>
<dbReference type="EMBL" id="ML986626">
    <property type="protein sequence ID" value="KAF2263378.1"/>
    <property type="molecule type" value="Genomic_DNA"/>
</dbReference>
<dbReference type="GO" id="GO:0005634">
    <property type="term" value="C:nucleus"/>
    <property type="evidence" value="ECO:0007669"/>
    <property type="project" value="UniProtKB-SubCell"/>
</dbReference>
<dbReference type="SUPFAM" id="SSF57667">
    <property type="entry name" value="beta-beta-alpha zinc fingers"/>
    <property type="match status" value="1"/>
</dbReference>
<comment type="caution">
    <text evidence="10">The sequence shown here is derived from an EMBL/GenBank/DDBJ whole genome shotgun (WGS) entry which is preliminary data.</text>
</comment>
<evidence type="ECO:0000256" key="5">
    <source>
        <dbReference type="ARBA" id="ARBA00022833"/>
    </source>
</evidence>
<dbReference type="PROSITE" id="PS00028">
    <property type="entry name" value="ZINC_FINGER_C2H2_1"/>
    <property type="match status" value="3"/>
</dbReference>
<dbReference type="GO" id="GO:0000981">
    <property type="term" value="F:DNA-binding transcription factor activity, RNA polymerase II-specific"/>
    <property type="evidence" value="ECO:0007669"/>
    <property type="project" value="TreeGrafter"/>
</dbReference>
<keyword evidence="6" id="KW-0539">Nucleus</keyword>
<evidence type="ECO:0000256" key="2">
    <source>
        <dbReference type="ARBA" id="ARBA00022723"/>
    </source>
</evidence>
<evidence type="ECO:0000256" key="3">
    <source>
        <dbReference type="ARBA" id="ARBA00022737"/>
    </source>
</evidence>
<dbReference type="GO" id="GO:0008270">
    <property type="term" value="F:zinc ion binding"/>
    <property type="evidence" value="ECO:0007669"/>
    <property type="project" value="UniProtKB-KW"/>
</dbReference>
<feature type="compositionally biased region" description="Basic and acidic residues" evidence="8">
    <location>
        <begin position="104"/>
        <end position="113"/>
    </location>
</feature>
<accession>A0A9P4K778</accession>
<keyword evidence="5" id="KW-0862">Zinc</keyword>
<dbReference type="InterPro" id="IPR050527">
    <property type="entry name" value="Snail/Krueppel_Znf"/>
</dbReference>
<keyword evidence="3" id="KW-0677">Repeat</keyword>
<keyword evidence="4 7" id="KW-0863">Zinc-finger</keyword>
<gene>
    <name evidence="10" type="ORF">CC78DRAFT_533992</name>
</gene>
<keyword evidence="11" id="KW-1185">Reference proteome</keyword>
<protein>
    <recommendedName>
        <fullName evidence="9">C2H2-type domain-containing protein</fullName>
    </recommendedName>
</protein>
<name>A0A9P4K778_9PLEO</name>
<sequence length="757" mass="83302">MVGPMKRKFHCGMCEMTFVEKFELQQHVANHSETRQSWKCGTCNRGFDDELALDRHQLQIGHGPANRHQCPRCPKTFPTPQALDNHRKFPSRCADAFSKTYPHKERPVKRLNDPTEEDNSVLDYGLPAPTYSTSLAPETDMLRNAESSPDPPSTTSNGEYCAICKKPFPSLARYNNHFLGCRPPRPVQPLTTIPGSPTVAQIPVVTVSITPPANSRPIETVPIPAPLESQTAAVQGQSCLVVKSLETPINDGSTFGQSTSQAKSGGETRVIGQDPAVNILHLATPKDLDTANTTQIPPAKAQDAILPKSRSQSRESLAETSKPSPSPTKVAKSTISPTILSAPFKGPKPHNIHTPNEHKCNIGGCPAVFRSELGLKTHQKDAHDIGGKGLDLMGADVWMLSNREQNRLKSLGVFPQSSVGRGAARGRARAGRGRAPSQGPPLPVASEFPEVFPVVVSGLEEIQQAETICGQILRLVLQSDFFINHDGSITHDGINWMRIEVAKQSEVIGLFDRLCHLPRPLQMTEYFPAPRTFRNEYQILYPIADFTHSPESGNSKCLPVVTLACSKILLANGLREVVKIAAIDVLTCRILMNYLVCTNPKVAVRDWRTPSTGLSSFGDMELARRDGYKVLKGWKAAKAALYKFIDKNTIILGYNLRADLDALRMIHGRGVDIAKAVEKAANGPLSKMQLSLESLCRDFPVPSVTLTTHPHFGRDCLQNAFAVRQFGLWMLKNDDKFKIWARQQSLDYQRIAPSVKP</sequence>
<evidence type="ECO:0000313" key="10">
    <source>
        <dbReference type="EMBL" id="KAF2263378.1"/>
    </source>
</evidence>
<keyword evidence="2" id="KW-0479">Metal-binding</keyword>
<feature type="region of interest" description="Disordered" evidence="8">
    <location>
        <begin position="104"/>
        <end position="134"/>
    </location>
</feature>
<evidence type="ECO:0000259" key="9">
    <source>
        <dbReference type="PROSITE" id="PS50157"/>
    </source>
</evidence>